<dbReference type="Proteomes" id="UP001177670">
    <property type="component" value="Unassembled WGS sequence"/>
</dbReference>
<evidence type="ECO:0000256" key="1">
    <source>
        <dbReference type="SAM" id="MobiDB-lite"/>
    </source>
</evidence>
<dbReference type="AlphaFoldDB" id="A0AA40FNR3"/>
<name>A0AA40FNR3_9HYME</name>
<gene>
    <name evidence="2" type="ORF">K0M31_009457</name>
</gene>
<evidence type="ECO:0000313" key="2">
    <source>
        <dbReference type="EMBL" id="KAK1122234.1"/>
    </source>
</evidence>
<evidence type="ECO:0000313" key="3">
    <source>
        <dbReference type="Proteomes" id="UP001177670"/>
    </source>
</evidence>
<feature type="compositionally biased region" description="Basic and acidic residues" evidence="1">
    <location>
        <begin position="34"/>
        <end position="52"/>
    </location>
</feature>
<feature type="region of interest" description="Disordered" evidence="1">
    <location>
        <begin position="1"/>
        <end position="59"/>
    </location>
</feature>
<sequence>MARTRTAADDSTESTARCRTPLSRPASWLPGSEQDGRCGKERERGEDREYRSPARSYPPPLPLAASLRLTSPAPSQVFLFISGVARVPRLRNPRSLLPAMRARCAMQPPRGMPPMQPSKGAISLQHRNPWKSFVTFDTTSFTFHEKLNHFPKQKKTLSKALLTTASYLSLR</sequence>
<comment type="caution">
    <text evidence="2">The sequence shown here is derived from an EMBL/GenBank/DDBJ whole genome shotgun (WGS) entry which is preliminary data.</text>
</comment>
<keyword evidence="3" id="KW-1185">Reference proteome</keyword>
<dbReference type="EMBL" id="JAHYIQ010000023">
    <property type="protein sequence ID" value="KAK1122234.1"/>
    <property type="molecule type" value="Genomic_DNA"/>
</dbReference>
<organism evidence="2 3">
    <name type="scientific">Melipona bicolor</name>
    <dbReference type="NCBI Taxonomy" id="60889"/>
    <lineage>
        <taxon>Eukaryota</taxon>
        <taxon>Metazoa</taxon>
        <taxon>Ecdysozoa</taxon>
        <taxon>Arthropoda</taxon>
        <taxon>Hexapoda</taxon>
        <taxon>Insecta</taxon>
        <taxon>Pterygota</taxon>
        <taxon>Neoptera</taxon>
        <taxon>Endopterygota</taxon>
        <taxon>Hymenoptera</taxon>
        <taxon>Apocrita</taxon>
        <taxon>Aculeata</taxon>
        <taxon>Apoidea</taxon>
        <taxon>Anthophila</taxon>
        <taxon>Apidae</taxon>
        <taxon>Melipona</taxon>
    </lineage>
</organism>
<accession>A0AA40FNR3</accession>
<proteinExistence type="predicted"/>
<reference evidence="2" key="1">
    <citation type="submission" date="2021-10" db="EMBL/GenBank/DDBJ databases">
        <title>Melipona bicolor Genome sequencing and assembly.</title>
        <authorList>
            <person name="Araujo N.S."/>
            <person name="Arias M.C."/>
        </authorList>
    </citation>
    <scope>NUCLEOTIDE SEQUENCE</scope>
    <source>
        <strain evidence="2">USP_2M_L1-L4_2017</strain>
        <tissue evidence="2">Whole body</tissue>
    </source>
</reference>
<protein>
    <submittedName>
        <fullName evidence="2">Uncharacterized protein</fullName>
    </submittedName>
</protein>